<dbReference type="EMBL" id="QGMZ01000054">
    <property type="protein sequence ID" value="PWR69776.1"/>
    <property type="molecule type" value="Genomic_DNA"/>
</dbReference>
<evidence type="ECO:0000313" key="3">
    <source>
        <dbReference type="Proteomes" id="UP000245934"/>
    </source>
</evidence>
<feature type="domain" description="PKD" evidence="1">
    <location>
        <begin position="41"/>
        <end position="91"/>
    </location>
</feature>
<dbReference type="Proteomes" id="UP000245934">
    <property type="component" value="Unassembled WGS sequence"/>
</dbReference>
<name>A0A2V2MWJ0_9EURY</name>
<dbReference type="Gene3D" id="2.60.40.10">
    <property type="entry name" value="Immunoglobulins"/>
    <property type="match status" value="2"/>
</dbReference>
<dbReference type="SMART" id="SM00089">
    <property type="entry name" value="PKD"/>
    <property type="match status" value="2"/>
</dbReference>
<dbReference type="AlphaFoldDB" id="A0A2V2MWJ0"/>
<protein>
    <recommendedName>
        <fullName evidence="1">PKD domain-containing protein</fullName>
    </recommendedName>
</protein>
<keyword evidence="3" id="KW-1185">Reference proteome</keyword>
<dbReference type="OrthoDB" id="136775at2157"/>
<dbReference type="Pfam" id="PF18911">
    <property type="entry name" value="PKD_4"/>
    <property type="match status" value="2"/>
</dbReference>
<sequence length="204" mass="23309">MIDLINNPGKSVQFERTHCSKLTERLLRIKRTGCSILPEYAPLTVSFSNESEGNIIITLWDFGDGTTSGDYDPIHTYYKPGRYTVSLIVSSGTDDSKTLKKFLIIAKPTQIYADFSCDLKSGNAPLKVKFSSRYTHPDARYQWDFGDGRESNEKDPTHIYEEPGIYTVTQYITQSGFTEERRQKNLIEIFSIKSNKNTKRKIPD</sequence>
<feature type="domain" description="PKD" evidence="1">
    <location>
        <begin position="120"/>
        <end position="175"/>
    </location>
</feature>
<dbReference type="PROSITE" id="PS50093">
    <property type="entry name" value="PKD"/>
    <property type="match status" value="2"/>
</dbReference>
<organism evidence="2 3">
    <name type="scientific">Methanospirillum stamsii</name>
    <dbReference type="NCBI Taxonomy" id="1277351"/>
    <lineage>
        <taxon>Archaea</taxon>
        <taxon>Methanobacteriati</taxon>
        <taxon>Methanobacteriota</taxon>
        <taxon>Stenosarchaea group</taxon>
        <taxon>Methanomicrobia</taxon>
        <taxon>Methanomicrobiales</taxon>
        <taxon>Methanospirillaceae</taxon>
        <taxon>Methanospirillum</taxon>
    </lineage>
</organism>
<accession>A0A2V2MWJ0</accession>
<dbReference type="SUPFAM" id="SSF49299">
    <property type="entry name" value="PKD domain"/>
    <property type="match status" value="2"/>
</dbReference>
<evidence type="ECO:0000313" key="2">
    <source>
        <dbReference type="EMBL" id="PWR69776.1"/>
    </source>
</evidence>
<proteinExistence type="predicted"/>
<dbReference type="RefSeq" id="WP_109942319.1">
    <property type="nucleotide sequence ID" value="NZ_CP176366.1"/>
</dbReference>
<evidence type="ECO:0000259" key="1">
    <source>
        <dbReference type="PROSITE" id="PS50093"/>
    </source>
</evidence>
<dbReference type="InterPro" id="IPR013783">
    <property type="entry name" value="Ig-like_fold"/>
</dbReference>
<dbReference type="InterPro" id="IPR000601">
    <property type="entry name" value="PKD_dom"/>
</dbReference>
<comment type="caution">
    <text evidence="2">The sequence shown here is derived from an EMBL/GenBank/DDBJ whole genome shotgun (WGS) entry which is preliminary data.</text>
</comment>
<dbReference type="PANTHER" id="PTHR36842:SF1">
    <property type="entry name" value="PROTEIN TOLB"/>
    <property type="match status" value="1"/>
</dbReference>
<dbReference type="GeneID" id="97609893"/>
<dbReference type="PANTHER" id="PTHR36842">
    <property type="entry name" value="PROTEIN TOLB HOMOLOG"/>
    <property type="match status" value="1"/>
</dbReference>
<dbReference type="CDD" id="cd00146">
    <property type="entry name" value="PKD"/>
    <property type="match status" value="2"/>
</dbReference>
<dbReference type="InterPro" id="IPR022409">
    <property type="entry name" value="PKD/Chitinase_dom"/>
</dbReference>
<reference evidence="2 3" key="1">
    <citation type="submission" date="2018-05" db="EMBL/GenBank/DDBJ databases">
        <title>Draft genome of Methanospirillum stamsii Pt1.</title>
        <authorList>
            <person name="Dueholm M.S."/>
            <person name="Nielsen P.H."/>
            <person name="Bakmann L.F."/>
            <person name="Otzen D.E."/>
        </authorList>
    </citation>
    <scope>NUCLEOTIDE SEQUENCE [LARGE SCALE GENOMIC DNA]</scope>
    <source>
        <strain evidence="2 3">Pt1</strain>
    </source>
</reference>
<gene>
    <name evidence="2" type="ORF">DLD82_16945</name>
</gene>
<dbReference type="InterPro" id="IPR035986">
    <property type="entry name" value="PKD_dom_sf"/>
</dbReference>